<dbReference type="Pfam" id="PF12833">
    <property type="entry name" value="HTH_18"/>
    <property type="match status" value="1"/>
</dbReference>
<dbReference type="SMART" id="SM00342">
    <property type="entry name" value="HTH_ARAC"/>
    <property type="match status" value="1"/>
</dbReference>
<keyword evidence="2" id="KW-0238">DNA-binding</keyword>
<dbReference type="InterPro" id="IPR018060">
    <property type="entry name" value="HTH_AraC"/>
</dbReference>
<name>A0AAN2BKJ2_9GAMM</name>
<dbReference type="Proteomes" id="UP001320119">
    <property type="component" value="Chromosome"/>
</dbReference>
<dbReference type="PANTHER" id="PTHR43280:SF2">
    <property type="entry name" value="HTH-TYPE TRANSCRIPTIONAL REGULATOR EXSA"/>
    <property type="match status" value="1"/>
</dbReference>
<dbReference type="SUPFAM" id="SSF52317">
    <property type="entry name" value="Class I glutamine amidotransferase-like"/>
    <property type="match status" value="1"/>
</dbReference>
<reference evidence="5 6" key="1">
    <citation type="journal article" date="2022" name="IScience">
        <title>An ultrasensitive nanofiber-based assay for enzymatic hydrolysis and deep-sea microbial degradation of cellulose.</title>
        <authorList>
            <person name="Tsudome M."/>
            <person name="Tachioka M."/>
            <person name="Miyazaki M."/>
            <person name="Uchimura K."/>
            <person name="Tsuda M."/>
            <person name="Takaki Y."/>
            <person name="Deguchi S."/>
        </authorList>
    </citation>
    <scope>NUCLEOTIDE SEQUENCE [LARGE SCALE GENOMIC DNA]</scope>
    <source>
        <strain evidence="5 6">GE09</strain>
    </source>
</reference>
<organism evidence="5 6">
    <name type="scientific">Marinagarivorans cellulosilyticus</name>
    <dbReference type="NCBI Taxonomy" id="2721545"/>
    <lineage>
        <taxon>Bacteria</taxon>
        <taxon>Pseudomonadati</taxon>
        <taxon>Pseudomonadota</taxon>
        <taxon>Gammaproteobacteria</taxon>
        <taxon>Cellvibrionales</taxon>
        <taxon>Cellvibrionaceae</taxon>
        <taxon>Marinagarivorans</taxon>
    </lineage>
</organism>
<keyword evidence="6" id="KW-1185">Reference proteome</keyword>
<dbReference type="PANTHER" id="PTHR43280">
    <property type="entry name" value="ARAC-FAMILY TRANSCRIPTIONAL REGULATOR"/>
    <property type="match status" value="1"/>
</dbReference>
<evidence type="ECO:0000256" key="3">
    <source>
        <dbReference type="ARBA" id="ARBA00023163"/>
    </source>
</evidence>
<evidence type="ECO:0000256" key="1">
    <source>
        <dbReference type="ARBA" id="ARBA00023015"/>
    </source>
</evidence>
<sequence length="321" mass="35779">MLATSVTLPLEMLRAAWEMAKVKSPKQAPLAISFRSEQGLPVETHTGLTLPATALDEPLAAGSLVFLPALWRNPVNIIEQQAKTSAWLKDIAPHHTIAAVGTGVCLLAETGVLDHKPATTHWHFFNAFARRYPNVQLKRDLFITRHERIFCTASINALAELTAFFIQERFGLRIAQAVERNFFHEIRQPLTQAGLNIINPATTNELVALATATLDEQLLNAIQNQCQPALNINALASSLSVSVRSLNRHFKTALNVSPLQYVQNKRMGIAKDLLKTSNLSIADVANHAGFQDPQHFSRLFKKLYHIPPKQYRETVRSKLFT</sequence>
<dbReference type="KEGG" id="marq:MARGE09_P2272"/>
<dbReference type="AlphaFoldDB" id="A0AAN2BKJ2"/>
<feature type="domain" description="HTH araC/xylS-type" evidence="4">
    <location>
        <begin position="216"/>
        <end position="314"/>
    </location>
</feature>
<evidence type="ECO:0000259" key="4">
    <source>
        <dbReference type="PROSITE" id="PS01124"/>
    </source>
</evidence>
<protein>
    <recommendedName>
        <fullName evidence="4">HTH araC/xylS-type domain-containing protein</fullName>
    </recommendedName>
</protein>
<dbReference type="PRINTS" id="PR00032">
    <property type="entry name" value="HTHARAC"/>
</dbReference>
<proteinExistence type="predicted"/>
<evidence type="ECO:0000256" key="2">
    <source>
        <dbReference type="ARBA" id="ARBA00023125"/>
    </source>
</evidence>
<evidence type="ECO:0000313" key="6">
    <source>
        <dbReference type="Proteomes" id="UP001320119"/>
    </source>
</evidence>
<dbReference type="GO" id="GO:0003700">
    <property type="term" value="F:DNA-binding transcription factor activity"/>
    <property type="evidence" value="ECO:0007669"/>
    <property type="project" value="InterPro"/>
</dbReference>
<keyword evidence="3" id="KW-0804">Transcription</keyword>
<dbReference type="PROSITE" id="PS01124">
    <property type="entry name" value="HTH_ARAC_FAMILY_2"/>
    <property type="match status" value="1"/>
</dbReference>
<dbReference type="InterPro" id="IPR029062">
    <property type="entry name" value="Class_I_gatase-like"/>
</dbReference>
<gene>
    <name evidence="5" type="ORF">MARGE09_P2272</name>
</gene>
<dbReference type="EMBL" id="AP023086">
    <property type="protein sequence ID" value="BCD98071.1"/>
    <property type="molecule type" value="Genomic_DNA"/>
</dbReference>
<accession>A0AAN2BKJ2</accession>
<dbReference type="GO" id="GO:0043565">
    <property type="term" value="F:sequence-specific DNA binding"/>
    <property type="evidence" value="ECO:0007669"/>
    <property type="project" value="InterPro"/>
</dbReference>
<evidence type="ECO:0000313" key="5">
    <source>
        <dbReference type="EMBL" id="BCD98071.1"/>
    </source>
</evidence>
<dbReference type="InterPro" id="IPR020449">
    <property type="entry name" value="Tscrpt_reg_AraC-type_HTH"/>
</dbReference>
<dbReference type="Gene3D" id="1.10.10.60">
    <property type="entry name" value="Homeodomain-like"/>
    <property type="match status" value="1"/>
</dbReference>
<dbReference type="Gene3D" id="3.40.50.880">
    <property type="match status" value="1"/>
</dbReference>
<keyword evidence="1" id="KW-0805">Transcription regulation</keyword>
<dbReference type="SUPFAM" id="SSF46689">
    <property type="entry name" value="Homeodomain-like"/>
    <property type="match status" value="2"/>
</dbReference>
<dbReference type="InterPro" id="IPR009057">
    <property type="entry name" value="Homeodomain-like_sf"/>
</dbReference>